<dbReference type="EMBL" id="AMYB01000001">
    <property type="protein sequence ID" value="OAD08109.1"/>
    <property type="molecule type" value="Genomic_DNA"/>
</dbReference>
<comment type="caution">
    <text evidence="2">The sequence shown here is derived from an EMBL/GenBank/DDBJ whole genome shotgun (WGS) entry which is preliminary data.</text>
</comment>
<reference evidence="2 3" key="1">
    <citation type="submission" date="2015-06" db="EMBL/GenBank/DDBJ databases">
        <title>Expansion of signal transduction pathways in fungi by whole-genome duplication.</title>
        <authorList>
            <consortium name="DOE Joint Genome Institute"/>
            <person name="Corrochano L.M."/>
            <person name="Kuo A."/>
            <person name="Marcet-Houben M."/>
            <person name="Polaino S."/>
            <person name="Salamov A."/>
            <person name="Villalobos J.M."/>
            <person name="Alvarez M.I."/>
            <person name="Avalos J."/>
            <person name="Benito E.P."/>
            <person name="Benoit I."/>
            <person name="Burger G."/>
            <person name="Camino L.P."/>
            <person name="Canovas D."/>
            <person name="Cerda-Olmedo E."/>
            <person name="Cheng J.-F."/>
            <person name="Dominguez A."/>
            <person name="Elias M."/>
            <person name="Eslava A.P."/>
            <person name="Glaser F."/>
            <person name="Grimwood J."/>
            <person name="Gutierrez G."/>
            <person name="Heitman J."/>
            <person name="Henrissat B."/>
            <person name="Iturriaga E.A."/>
            <person name="Lang B.F."/>
            <person name="Lavin J.L."/>
            <person name="Lee S."/>
            <person name="Li W."/>
            <person name="Lindquist E."/>
            <person name="Lopez-Garcia S."/>
            <person name="Luque E.M."/>
            <person name="Marcos A.T."/>
            <person name="Martin J."/>
            <person name="Mccluskey K."/>
            <person name="Medina H.R."/>
            <person name="Miralles-Duran A."/>
            <person name="Miyazaki A."/>
            <person name="Munoz-Torres E."/>
            <person name="Oguiza J.A."/>
            <person name="Ohm R."/>
            <person name="Olmedo M."/>
            <person name="Orejas M."/>
            <person name="Ortiz-Castellanos L."/>
            <person name="Pisabarro A.G."/>
            <person name="Rodriguez-Romero J."/>
            <person name="Ruiz-Herrera J."/>
            <person name="Ruiz-Vazquez R."/>
            <person name="Sanz C."/>
            <person name="Schackwitz W."/>
            <person name="Schmutz J."/>
            <person name="Shahriari M."/>
            <person name="Shelest E."/>
            <person name="Silva-Franco F."/>
            <person name="Soanes D."/>
            <person name="Syed K."/>
            <person name="Tagua V.G."/>
            <person name="Talbot N.J."/>
            <person name="Thon M."/>
            <person name="De Vries R.P."/>
            <person name="Wiebenga A."/>
            <person name="Yadav J.S."/>
            <person name="Braun E.L."/>
            <person name="Baker S."/>
            <person name="Garre V."/>
            <person name="Horwitz B."/>
            <person name="Torres-Martinez S."/>
            <person name="Idnurm A."/>
            <person name="Herrera-Estrella A."/>
            <person name="Gabaldon T."/>
            <person name="Grigoriev I.V."/>
        </authorList>
    </citation>
    <scope>NUCLEOTIDE SEQUENCE [LARGE SCALE GENOMIC DNA]</scope>
    <source>
        <strain evidence="2 3">CBS 277.49</strain>
    </source>
</reference>
<dbReference type="Pfam" id="PF12937">
    <property type="entry name" value="F-box-like"/>
    <property type="match status" value="1"/>
</dbReference>
<evidence type="ECO:0000313" key="2">
    <source>
        <dbReference type="EMBL" id="OAD08109.1"/>
    </source>
</evidence>
<dbReference type="AlphaFoldDB" id="A0A162RR50"/>
<accession>A0A162RR50</accession>
<dbReference type="Proteomes" id="UP000077051">
    <property type="component" value="Unassembled WGS sequence"/>
</dbReference>
<proteinExistence type="predicted"/>
<dbReference type="SMART" id="SM00256">
    <property type="entry name" value="FBOX"/>
    <property type="match status" value="1"/>
</dbReference>
<evidence type="ECO:0000313" key="3">
    <source>
        <dbReference type="Proteomes" id="UP000077051"/>
    </source>
</evidence>
<dbReference type="SUPFAM" id="SSF81383">
    <property type="entry name" value="F-box domain"/>
    <property type="match status" value="1"/>
</dbReference>
<evidence type="ECO:0000259" key="1">
    <source>
        <dbReference type="PROSITE" id="PS50181"/>
    </source>
</evidence>
<dbReference type="VEuPathDB" id="FungiDB:MUCCIDRAFT_158341"/>
<sequence>MDKLPLEVTLLVLNHLSLREKQECAQTCRSWCTYIRSNGLFEKVALHAAVTKEDSTDADSDYYLPMLQFFEDTKYGKSVMDLSINVAVMKLEHFARLPKIFPKITKLQWSGEVPVPYDSNKDKATFETAVREWKHIKSIDDGSINHEITNALLSHTAAATQLEDISLVYPEEDPYECVEFQWDTPLYLAKNARSFTAVNAPYTISLLRYESNAFRQFTTLKLLNLDYRNEGEDDRADDYESEIHINAQSYLSEEEYDRQSREAELNALIPSIQHLEVTVNHATFESHNVGRWLHYFARTFPNLVSFSFGYPDLMHPAKTGGYLASLFFFAGDFGQLKKYSMEFGYLSSATLSQMEEAKIALEDLTVFVDRQSSSQFGYLKDSSQIKSIKKLTIKEREKYTINGVYGLDMFQLMEFGSSGDYTFRGSLLQHNPTVIVSTLNSAPQLKSFTAPALMSRSSNENTVVSQPCELVHLDISYCQFKLTSLGAQNINQTFKSIMDSCPFLETFSTQVNAYKDETSTETNIALVFSFTEQPDMKSIQIKSLYETYFKFIINGKTTYYHQKHGEMRRPVPDVDETKVYIQIEARSAYIIDTSVMSETP</sequence>
<dbReference type="InterPro" id="IPR001810">
    <property type="entry name" value="F-box_dom"/>
</dbReference>
<gene>
    <name evidence="2" type="ORF">MUCCIDRAFT_158341</name>
</gene>
<dbReference type="OrthoDB" id="2216482at2759"/>
<dbReference type="InterPro" id="IPR036047">
    <property type="entry name" value="F-box-like_dom_sf"/>
</dbReference>
<dbReference type="PROSITE" id="PS50181">
    <property type="entry name" value="FBOX"/>
    <property type="match status" value="1"/>
</dbReference>
<name>A0A162RR50_MUCCL</name>
<feature type="domain" description="F-box" evidence="1">
    <location>
        <begin position="1"/>
        <end position="44"/>
    </location>
</feature>
<keyword evidence="3" id="KW-1185">Reference proteome</keyword>
<organism evidence="2 3">
    <name type="scientific">Mucor lusitanicus CBS 277.49</name>
    <dbReference type="NCBI Taxonomy" id="747725"/>
    <lineage>
        <taxon>Eukaryota</taxon>
        <taxon>Fungi</taxon>
        <taxon>Fungi incertae sedis</taxon>
        <taxon>Mucoromycota</taxon>
        <taxon>Mucoromycotina</taxon>
        <taxon>Mucoromycetes</taxon>
        <taxon>Mucorales</taxon>
        <taxon>Mucorineae</taxon>
        <taxon>Mucoraceae</taxon>
        <taxon>Mucor</taxon>
    </lineage>
</organism>
<protein>
    <recommendedName>
        <fullName evidence="1">F-box domain-containing protein</fullName>
    </recommendedName>
</protein>
<dbReference type="Gene3D" id="1.20.1280.50">
    <property type="match status" value="1"/>
</dbReference>